<dbReference type="SUPFAM" id="SSF82866">
    <property type="entry name" value="Multidrug efflux transporter AcrB transmembrane domain"/>
    <property type="match status" value="1"/>
</dbReference>
<keyword evidence="4 9" id="KW-0812">Transmembrane</keyword>
<feature type="domain" description="Protein export membrane protein SecD/SecF C-terminal" evidence="10">
    <location>
        <begin position="112"/>
        <end position="302"/>
    </location>
</feature>
<comment type="function">
    <text evidence="9">Part of the Sec protein translocase complex. Interacts with the SecYEG preprotein conducting channel. SecDF uses the proton motive force (PMF) to complete protein translocation after the ATP-dependent function of SecA.</text>
</comment>
<keyword evidence="7 9" id="KW-0811">Translocation</keyword>
<gene>
    <name evidence="9 11" type="primary">secF</name>
    <name evidence="11" type="ORF">AB2L28_11840</name>
</gene>
<dbReference type="InterPro" id="IPR055344">
    <property type="entry name" value="SecD_SecF_C_bact"/>
</dbReference>
<comment type="subcellular location">
    <subcellularLocation>
        <location evidence="1 9">Cell membrane</location>
        <topology evidence="1 9">Multi-pass membrane protein</topology>
    </subcellularLocation>
</comment>
<reference evidence="11 12" key="1">
    <citation type="submission" date="2024-07" db="EMBL/GenBank/DDBJ databases">
        <authorList>
            <person name="Thanompreechachai J."/>
            <person name="Duangmal K."/>
        </authorList>
    </citation>
    <scope>NUCLEOTIDE SEQUENCE [LARGE SCALE GENOMIC DNA]</scope>
    <source>
        <strain evidence="11 12">TBRC 1896</strain>
    </source>
</reference>
<feature type="transmembrane region" description="Helical" evidence="9">
    <location>
        <begin position="250"/>
        <end position="269"/>
    </location>
</feature>
<comment type="caution">
    <text evidence="11">The sequence shown here is derived from an EMBL/GenBank/DDBJ whole genome shotgun (WGS) entry which is preliminary data.</text>
</comment>
<keyword evidence="6 9" id="KW-1133">Transmembrane helix</keyword>
<evidence type="ECO:0000313" key="11">
    <source>
        <dbReference type="EMBL" id="MEZ0492923.1"/>
    </source>
</evidence>
<keyword evidence="5 9" id="KW-0653">Protein transport</keyword>
<accession>A0ABV4I2M0</accession>
<dbReference type="RefSeq" id="WP_370719033.1">
    <property type="nucleotide sequence ID" value="NZ_JBGGTQ010000005.1"/>
</dbReference>
<evidence type="ECO:0000256" key="2">
    <source>
        <dbReference type="ARBA" id="ARBA00022448"/>
    </source>
</evidence>
<dbReference type="PANTHER" id="PTHR30081">
    <property type="entry name" value="PROTEIN-EXPORT MEMBRANE PROTEIN SEC"/>
    <property type="match status" value="1"/>
</dbReference>
<dbReference type="InterPro" id="IPR022645">
    <property type="entry name" value="SecD/SecF_bac"/>
</dbReference>
<dbReference type="NCBIfam" id="TIGR00966">
    <property type="entry name" value="transloc_SecF"/>
    <property type="match status" value="1"/>
</dbReference>
<dbReference type="InterPro" id="IPR048634">
    <property type="entry name" value="SecD_SecF_C"/>
</dbReference>
<dbReference type="InterPro" id="IPR022646">
    <property type="entry name" value="SecD/SecF_CS"/>
</dbReference>
<feature type="transmembrane region" description="Helical" evidence="9">
    <location>
        <begin position="165"/>
        <end position="185"/>
    </location>
</feature>
<evidence type="ECO:0000313" key="12">
    <source>
        <dbReference type="Proteomes" id="UP001566476"/>
    </source>
</evidence>
<protein>
    <recommendedName>
        <fullName evidence="9">Protein-export membrane protein SecF</fullName>
    </recommendedName>
</protein>
<dbReference type="InterPro" id="IPR005665">
    <property type="entry name" value="SecF_bac"/>
</dbReference>
<proteinExistence type="inferred from homology"/>
<evidence type="ECO:0000256" key="9">
    <source>
        <dbReference type="HAMAP-Rule" id="MF_01464"/>
    </source>
</evidence>
<name>A0ABV4I2M0_9ACTN</name>
<comment type="subunit">
    <text evidence="9">Forms a complex with SecD. Part of the essential Sec protein translocation apparatus which comprises SecA, SecYEG and auxiliary proteins SecDF. Other proteins may also be involved.</text>
</comment>
<organism evidence="11 12">
    <name type="scientific">Kineococcus mangrovi</name>
    <dbReference type="NCBI Taxonomy" id="1660183"/>
    <lineage>
        <taxon>Bacteria</taxon>
        <taxon>Bacillati</taxon>
        <taxon>Actinomycetota</taxon>
        <taxon>Actinomycetes</taxon>
        <taxon>Kineosporiales</taxon>
        <taxon>Kineosporiaceae</taxon>
        <taxon>Kineococcus</taxon>
    </lineage>
</organism>
<evidence type="ECO:0000256" key="6">
    <source>
        <dbReference type="ARBA" id="ARBA00022989"/>
    </source>
</evidence>
<feature type="transmembrane region" description="Helical" evidence="9">
    <location>
        <begin position="191"/>
        <end position="212"/>
    </location>
</feature>
<dbReference type="Proteomes" id="UP001566476">
    <property type="component" value="Unassembled WGS sequence"/>
</dbReference>
<keyword evidence="8 9" id="KW-0472">Membrane</keyword>
<evidence type="ECO:0000256" key="1">
    <source>
        <dbReference type="ARBA" id="ARBA00004651"/>
    </source>
</evidence>
<feature type="transmembrane region" description="Helical" evidence="9">
    <location>
        <begin position="25"/>
        <end position="42"/>
    </location>
</feature>
<evidence type="ECO:0000256" key="3">
    <source>
        <dbReference type="ARBA" id="ARBA00022475"/>
    </source>
</evidence>
<feature type="transmembrane region" description="Helical" evidence="9">
    <location>
        <begin position="139"/>
        <end position="158"/>
    </location>
</feature>
<dbReference type="EMBL" id="JBGGTQ010000005">
    <property type="protein sequence ID" value="MEZ0492923.1"/>
    <property type="molecule type" value="Genomic_DNA"/>
</dbReference>
<dbReference type="Pfam" id="PF02355">
    <property type="entry name" value="SecD_SecF_C"/>
    <property type="match status" value="1"/>
</dbReference>
<evidence type="ECO:0000256" key="4">
    <source>
        <dbReference type="ARBA" id="ARBA00022692"/>
    </source>
</evidence>
<evidence type="ECO:0000256" key="7">
    <source>
        <dbReference type="ARBA" id="ARBA00023010"/>
    </source>
</evidence>
<dbReference type="PANTHER" id="PTHR30081:SF8">
    <property type="entry name" value="PROTEIN TRANSLOCASE SUBUNIT SECF"/>
    <property type="match status" value="1"/>
</dbReference>
<dbReference type="HAMAP" id="MF_01464_B">
    <property type="entry name" value="SecF_B"/>
    <property type="match status" value="1"/>
</dbReference>
<dbReference type="Gene3D" id="1.20.1640.10">
    <property type="entry name" value="Multidrug efflux transporter AcrB transmembrane domain"/>
    <property type="match status" value="1"/>
</dbReference>
<keyword evidence="3 9" id="KW-1003">Cell membrane</keyword>
<keyword evidence="12" id="KW-1185">Reference proteome</keyword>
<dbReference type="NCBIfam" id="TIGR00916">
    <property type="entry name" value="2A0604s01"/>
    <property type="match status" value="1"/>
</dbReference>
<comment type="similarity">
    <text evidence="9">Belongs to the SecD/SecF family. SecF subfamily.</text>
</comment>
<evidence type="ECO:0000259" key="10">
    <source>
        <dbReference type="Pfam" id="PF02355"/>
    </source>
</evidence>
<feature type="transmembrane region" description="Helical" evidence="9">
    <location>
        <begin position="275"/>
        <end position="301"/>
    </location>
</feature>
<keyword evidence="2 9" id="KW-0813">Transport</keyword>
<sequence length="335" mass="35281">MGMAQLGNRLYTGESSVDFVGRRKLWFLIAAALVLVSAVLLWKPGLTFGIEFEGGSEFRVSGSSNQDAAREAVEAVLPGTVPTVTSVGQDGVRVQTEALTSGQLDAVKGELVQRLDVPASEVTSSSIGPSWGADITNKALTGLVVFLVLVSAVMALYFRAWTMAVASLVALFHDLVITAGVYAAVGFEVTPASVIGFLTILGYSLYDTVVVFDKVRENTAQAFLTKDRTFAQAANLAVNQTVVRSVNTTVVALLPVAAILFIGDLLLGAGTLRDISLALFVGMLVGAYSSIFVATPLLVVLRGREARVRALDAEVAGRRTADPGTAQEPSQEVQA</sequence>
<evidence type="ECO:0000256" key="8">
    <source>
        <dbReference type="ARBA" id="ARBA00023136"/>
    </source>
</evidence>
<dbReference type="Pfam" id="PF07549">
    <property type="entry name" value="Sec_GG"/>
    <property type="match status" value="1"/>
</dbReference>
<dbReference type="PRINTS" id="PR01755">
    <property type="entry name" value="SECFTRNLCASE"/>
</dbReference>
<evidence type="ECO:0000256" key="5">
    <source>
        <dbReference type="ARBA" id="ARBA00022927"/>
    </source>
</evidence>
<dbReference type="InterPro" id="IPR022813">
    <property type="entry name" value="SecD/SecF_arch_bac"/>
</dbReference>